<reference evidence="2" key="1">
    <citation type="submission" date="2019-01" db="EMBL/GenBank/DDBJ databases">
        <title>Gri0909 isolated from a small marine red alga.</title>
        <authorList>
            <person name="Kim J."/>
            <person name="Jeong S.E."/>
            <person name="Jeon C.O."/>
        </authorList>
    </citation>
    <scope>NUCLEOTIDE SEQUENCE [LARGE SCALE GENOMIC DNA]</scope>
    <source>
        <strain evidence="2">Gri0909</strain>
    </source>
</reference>
<name>A0A3S2Y5H2_9PROT</name>
<gene>
    <name evidence="1" type="ORF">EOI86_07040</name>
</gene>
<dbReference type="EMBL" id="SADE01000001">
    <property type="protein sequence ID" value="RVU39006.1"/>
    <property type="molecule type" value="Genomic_DNA"/>
</dbReference>
<accession>A0A3S2Y5H2</accession>
<evidence type="ECO:0000313" key="1">
    <source>
        <dbReference type="EMBL" id="RVU39006.1"/>
    </source>
</evidence>
<proteinExistence type="predicted"/>
<evidence type="ECO:0000313" key="2">
    <source>
        <dbReference type="Proteomes" id="UP000287447"/>
    </source>
</evidence>
<dbReference type="Proteomes" id="UP000287447">
    <property type="component" value="Unassembled WGS sequence"/>
</dbReference>
<protein>
    <submittedName>
        <fullName evidence="1">Uncharacterized protein</fullName>
    </submittedName>
</protein>
<dbReference type="OrthoDB" id="7370040at2"/>
<organism evidence="1 2">
    <name type="scientific">Hwanghaeella grinnelliae</name>
    <dbReference type="NCBI Taxonomy" id="2500179"/>
    <lineage>
        <taxon>Bacteria</taxon>
        <taxon>Pseudomonadati</taxon>
        <taxon>Pseudomonadota</taxon>
        <taxon>Alphaproteobacteria</taxon>
        <taxon>Rhodospirillales</taxon>
        <taxon>Rhodospirillaceae</taxon>
        <taxon>Hwanghaeella</taxon>
    </lineage>
</organism>
<dbReference type="RefSeq" id="WP_127764378.1">
    <property type="nucleotide sequence ID" value="NZ_SADE01000001.1"/>
</dbReference>
<sequence length="152" mass="17145">MIGSGANVVFNGAVESYTFTTFRVKGFHLHEIKVVGPIDLRVRIPLYHETLRHSLPPHYFCIIDNSAGHENTVTFEDIRLLDNILLEGGIEFYYGAIISKDQGYPNIIKLAEENLYTVGIKNELLQVEDRPSAEAFINQKIAEVAALRDRKA</sequence>
<comment type="caution">
    <text evidence="1">The sequence shown here is derived from an EMBL/GenBank/DDBJ whole genome shotgun (WGS) entry which is preliminary data.</text>
</comment>
<dbReference type="AlphaFoldDB" id="A0A3S2Y5H2"/>
<keyword evidence="2" id="KW-1185">Reference proteome</keyword>